<name>G6EFA9_9SPHN</name>
<keyword evidence="2" id="KW-1185">Reference proteome</keyword>
<sequence>MYIAAEKPIEDSLCRRLTAQFVKLIRQICLGTSGSPPDYYTTQPYAPHA</sequence>
<dbReference type="Proteomes" id="UP000004030">
    <property type="component" value="Unassembled WGS sequence"/>
</dbReference>
<evidence type="ECO:0000313" key="1">
    <source>
        <dbReference type="EMBL" id="EHJ59954.1"/>
    </source>
</evidence>
<dbReference type="AlphaFoldDB" id="G6EFA9"/>
<evidence type="ECO:0000313" key="2">
    <source>
        <dbReference type="Proteomes" id="UP000004030"/>
    </source>
</evidence>
<gene>
    <name evidence="1" type="ORF">NSU_3030</name>
</gene>
<organism evidence="1 2">
    <name type="scientific">Novosphingobium pentaromativorans US6-1</name>
    <dbReference type="NCBI Taxonomy" id="1088721"/>
    <lineage>
        <taxon>Bacteria</taxon>
        <taxon>Pseudomonadati</taxon>
        <taxon>Pseudomonadota</taxon>
        <taxon>Alphaproteobacteria</taxon>
        <taxon>Sphingomonadales</taxon>
        <taxon>Sphingomonadaceae</taxon>
        <taxon>Novosphingobium</taxon>
    </lineage>
</organism>
<protein>
    <submittedName>
        <fullName evidence="1">Uncharacterized protein</fullName>
    </submittedName>
</protein>
<comment type="caution">
    <text evidence="1">The sequence shown here is derived from an EMBL/GenBank/DDBJ whole genome shotgun (WGS) entry which is preliminary data.</text>
</comment>
<reference evidence="1 2" key="1">
    <citation type="journal article" date="2012" name="J. Bacteriol.">
        <title>Genome sequence of benzo(a)pyrene-degrading bacterium Novosphingobium pentaromativorans US6-1.</title>
        <authorList>
            <person name="Luo Y.R."/>
            <person name="Kang S.G."/>
            <person name="Kim S.J."/>
            <person name="Kim M.R."/>
            <person name="Li N."/>
            <person name="Lee J.H."/>
            <person name="Kwon K.K."/>
        </authorList>
    </citation>
    <scope>NUCLEOTIDE SEQUENCE [LARGE SCALE GENOMIC DNA]</scope>
    <source>
        <strain evidence="1 2">US6-1</strain>
    </source>
</reference>
<accession>G6EFA9</accession>
<dbReference type="EMBL" id="AGFM01000048">
    <property type="protein sequence ID" value="EHJ59954.1"/>
    <property type="molecule type" value="Genomic_DNA"/>
</dbReference>
<proteinExistence type="predicted"/>